<dbReference type="RefSeq" id="WP_025005194.1">
    <property type="nucleotide sequence ID" value="NZ_AZEL01000011.1"/>
</dbReference>
<dbReference type="InterPro" id="IPR053163">
    <property type="entry name" value="HTH-type_regulator_Rgg"/>
</dbReference>
<dbReference type="OrthoDB" id="1150409at2"/>
<dbReference type="PATRIC" id="fig|1423748.3.peg.619"/>
<dbReference type="Proteomes" id="UP000051311">
    <property type="component" value="Unassembled WGS sequence"/>
</dbReference>
<dbReference type="Gene3D" id="1.25.40.10">
    <property type="entry name" value="Tetratricopeptide repeat domain"/>
    <property type="match status" value="1"/>
</dbReference>
<dbReference type="AlphaFoldDB" id="A0A0R1NVL3"/>
<dbReference type="InterPro" id="IPR001387">
    <property type="entry name" value="Cro/C1-type_HTH"/>
</dbReference>
<gene>
    <name evidence="2" type="ORF">FC37_GL000588</name>
</gene>
<dbReference type="SUPFAM" id="SSF47413">
    <property type="entry name" value="lambda repressor-like DNA-binding domains"/>
    <property type="match status" value="1"/>
</dbReference>
<dbReference type="STRING" id="1423748.FC37_GL000588"/>
<evidence type="ECO:0000313" key="3">
    <source>
        <dbReference type="Proteomes" id="UP000051311"/>
    </source>
</evidence>
<dbReference type="PROSITE" id="PS50943">
    <property type="entry name" value="HTH_CROC1"/>
    <property type="match status" value="1"/>
</dbReference>
<comment type="caution">
    <text evidence="2">The sequence shown here is derived from an EMBL/GenBank/DDBJ whole genome shotgun (WGS) entry which is preliminary data.</text>
</comment>
<dbReference type="SUPFAM" id="SSF48452">
    <property type="entry name" value="TPR-like"/>
    <property type="match status" value="1"/>
</dbReference>
<dbReference type="GO" id="GO:0003677">
    <property type="term" value="F:DNA binding"/>
    <property type="evidence" value="ECO:0007669"/>
    <property type="project" value="InterPro"/>
</dbReference>
<dbReference type="PANTHER" id="PTHR37038">
    <property type="entry name" value="TRANSCRIPTIONAL REGULATOR-RELATED"/>
    <property type="match status" value="1"/>
</dbReference>
<evidence type="ECO:0000259" key="1">
    <source>
        <dbReference type="PROSITE" id="PS50943"/>
    </source>
</evidence>
<dbReference type="InterPro" id="IPR010982">
    <property type="entry name" value="Lambda_DNA-bd_dom_sf"/>
</dbReference>
<accession>A0A0R1NVL3</accession>
<dbReference type="eggNOG" id="COG1396">
    <property type="taxonomic scope" value="Bacteria"/>
</dbReference>
<dbReference type="SMART" id="SM00530">
    <property type="entry name" value="HTH_XRE"/>
    <property type="match status" value="1"/>
</dbReference>
<dbReference type="CDD" id="cd00093">
    <property type="entry name" value="HTH_XRE"/>
    <property type="match status" value="1"/>
</dbReference>
<dbReference type="PANTHER" id="PTHR37038:SF14">
    <property type="entry name" value="TRANSCRIPTIONAL ACTIVATOR"/>
    <property type="match status" value="1"/>
</dbReference>
<sequence>MNNFEELVSKKIGKTIKRERLKQNISQKELAAGICSQAMISSIEHGDYIPNTAIFLALCQKLNLSIDQNFLKEKLPFNNSTLTDTAFDLCSKHKYRELIKYLSQQPIISSLNNDQDFQNYYYYYGCAVYQIEHDLLDCQHYFELAITYSMNIDIDHLRPKNSIEFLLINSLGVIYAELHKTKEASRLFEIVNKQILSCRDAESENLNVIRYQQGCIFLKQKDYQSALKSFVVGLDRVNNLNSTFMLNNYSAKILECYQSLT</sequence>
<organism evidence="2 3">
    <name type="scientific">Lactobacillus gallinarum DSM 10532 = JCM 2011</name>
    <dbReference type="NCBI Taxonomy" id="1423748"/>
    <lineage>
        <taxon>Bacteria</taxon>
        <taxon>Bacillati</taxon>
        <taxon>Bacillota</taxon>
        <taxon>Bacilli</taxon>
        <taxon>Lactobacillales</taxon>
        <taxon>Lactobacillaceae</taxon>
        <taxon>Lactobacillus</taxon>
    </lineage>
</organism>
<reference evidence="2 3" key="1">
    <citation type="journal article" date="2015" name="Genome Announc.">
        <title>Expanding the biotechnology potential of lactobacilli through comparative genomics of 213 strains and associated genera.</title>
        <authorList>
            <person name="Sun Z."/>
            <person name="Harris H.M."/>
            <person name="McCann A."/>
            <person name="Guo C."/>
            <person name="Argimon S."/>
            <person name="Zhang W."/>
            <person name="Yang X."/>
            <person name="Jeffery I.B."/>
            <person name="Cooney J.C."/>
            <person name="Kagawa T.F."/>
            <person name="Liu W."/>
            <person name="Song Y."/>
            <person name="Salvetti E."/>
            <person name="Wrobel A."/>
            <person name="Rasinkangas P."/>
            <person name="Parkhill J."/>
            <person name="Rea M.C."/>
            <person name="O'Sullivan O."/>
            <person name="Ritari J."/>
            <person name="Douillard F.P."/>
            <person name="Paul Ross R."/>
            <person name="Yang R."/>
            <person name="Briner A.E."/>
            <person name="Felis G.E."/>
            <person name="de Vos W.M."/>
            <person name="Barrangou R."/>
            <person name="Klaenhammer T.R."/>
            <person name="Caufield P.W."/>
            <person name="Cui Y."/>
            <person name="Zhang H."/>
            <person name="O'Toole P.W."/>
        </authorList>
    </citation>
    <scope>NUCLEOTIDE SEQUENCE [LARGE SCALE GENOMIC DNA]</scope>
    <source>
        <strain evidence="2 3">DSM 10532</strain>
    </source>
</reference>
<dbReference type="EMBL" id="AZEL01000011">
    <property type="protein sequence ID" value="KRL24240.1"/>
    <property type="molecule type" value="Genomic_DNA"/>
</dbReference>
<dbReference type="Pfam" id="PF01381">
    <property type="entry name" value="HTH_3"/>
    <property type="match status" value="1"/>
</dbReference>
<proteinExistence type="predicted"/>
<name>A0A0R1NVL3_9LACO</name>
<feature type="domain" description="HTH cro/C1-type" evidence="1">
    <location>
        <begin position="16"/>
        <end position="69"/>
    </location>
</feature>
<evidence type="ECO:0000313" key="2">
    <source>
        <dbReference type="EMBL" id="KRL24240.1"/>
    </source>
</evidence>
<dbReference type="InterPro" id="IPR011990">
    <property type="entry name" value="TPR-like_helical_dom_sf"/>
</dbReference>
<protein>
    <submittedName>
        <fullName evidence="2">Transcriptional regulator, xre family</fullName>
    </submittedName>
</protein>